<feature type="compositionally biased region" description="Basic and acidic residues" evidence="1">
    <location>
        <begin position="148"/>
        <end position="161"/>
    </location>
</feature>
<sequence>MSNSVEMYCTSNLTFGVHLWRAKNRFKRVHIGGDELGHHTSPSYQFHKLTHAQLTHYSTLDYQHVTNTSPRDRRRNKTKEKLPSEVRQRNGPEYGVDDCEWRCPVFVTSNDGRLRSRRRGDAGPLKAPAECKRREWVNVWKPVKEDTDLQEELSSRVERTSRRTQLANDNATDLSSLSSTKRTVQRGREREGEWGKGKKGKWGMERNHALRWLLENGLSAERTRGMSARPHRVWRVSGVESRQWIDYVRACDSHHLPLLPKEESPSEHGLLGIQAVSDIRWCDQLGERQESGYARPKPNTPRPTQHSPPTRHPQAYAVTLLYYSCLVKGKYQQVNLYRTSWVNSPISDVGRRVQRWYMNPVRPEAYPKRWSRSRQSPFPVFKSSPSLAGHSGIRQPP</sequence>
<feature type="compositionally biased region" description="Polar residues" evidence="1">
    <location>
        <begin position="163"/>
        <end position="182"/>
    </location>
</feature>
<dbReference type="AlphaFoldDB" id="A0A8H6M2M1"/>
<feature type="compositionally biased region" description="Basic and acidic residues" evidence="1">
    <location>
        <begin position="186"/>
        <end position="201"/>
    </location>
</feature>
<feature type="region of interest" description="Disordered" evidence="1">
    <location>
        <begin position="63"/>
        <end position="91"/>
    </location>
</feature>
<feature type="region of interest" description="Disordered" evidence="1">
    <location>
        <begin position="290"/>
        <end position="311"/>
    </location>
</feature>
<feature type="region of interest" description="Disordered" evidence="1">
    <location>
        <begin position="368"/>
        <end position="397"/>
    </location>
</feature>
<dbReference type="EMBL" id="JACGCI010000059">
    <property type="protein sequence ID" value="KAF6749991.1"/>
    <property type="molecule type" value="Genomic_DNA"/>
</dbReference>
<evidence type="ECO:0000256" key="1">
    <source>
        <dbReference type="SAM" id="MobiDB-lite"/>
    </source>
</evidence>
<reference evidence="2 3" key="1">
    <citation type="submission" date="2020-07" db="EMBL/GenBank/DDBJ databases">
        <title>Comparative genomics of pyrophilous fungi reveals a link between fire events and developmental genes.</title>
        <authorList>
            <consortium name="DOE Joint Genome Institute"/>
            <person name="Steindorff A.S."/>
            <person name="Carver A."/>
            <person name="Calhoun S."/>
            <person name="Stillman K."/>
            <person name="Liu H."/>
            <person name="Lipzen A."/>
            <person name="Pangilinan J."/>
            <person name="Labutti K."/>
            <person name="Bruns T.D."/>
            <person name="Grigoriev I.V."/>
        </authorList>
    </citation>
    <scope>NUCLEOTIDE SEQUENCE [LARGE SCALE GENOMIC DNA]</scope>
    <source>
        <strain evidence="2 3">CBS 144469</strain>
    </source>
</reference>
<evidence type="ECO:0000313" key="2">
    <source>
        <dbReference type="EMBL" id="KAF6749991.1"/>
    </source>
</evidence>
<comment type="caution">
    <text evidence="2">The sequence shown here is derived from an EMBL/GenBank/DDBJ whole genome shotgun (WGS) entry which is preliminary data.</text>
</comment>
<proteinExistence type="predicted"/>
<dbReference type="Proteomes" id="UP000521943">
    <property type="component" value="Unassembled WGS sequence"/>
</dbReference>
<name>A0A8H6M2M1_9AGAR</name>
<evidence type="ECO:0000313" key="3">
    <source>
        <dbReference type="Proteomes" id="UP000521943"/>
    </source>
</evidence>
<protein>
    <submittedName>
        <fullName evidence="2">Uncharacterized protein</fullName>
    </submittedName>
</protein>
<keyword evidence="3" id="KW-1185">Reference proteome</keyword>
<gene>
    <name evidence="2" type="ORF">DFP72DRAFT_1139965</name>
</gene>
<accession>A0A8H6M2M1</accession>
<feature type="compositionally biased region" description="Basic and acidic residues" evidence="1">
    <location>
        <begin position="79"/>
        <end position="90"/>
    </location>
</feature>
<feature type="region of interest" description="Disordered" evidence="1">
    <location>
        <begin position="148"/>
        <end position="201"/>
    </location>
</feature>
<organism evidence="2 3">
    <name type="scientific">Ephemerocybe angulata</name>
    <dbReference type="NCBI Taxonomy" id="980116"/>
    <lineage>
        <taxon>Eukaryota</taxon>
        <taxon>Fungi</taxon>
        <taxon>Dikarya</taxon>
        <taxon>Basidiomycota</taxon>
        <taxon>Agaricomycotina</taxon>
        <taxon>Agaricomycetes</taxon>
        <taxon>Agaricomycetidae</taxon>
        <taxon>Agaricales</taxon>
        <taxon>Agaricineae</taxon>
        <taxon>Psathyrellaceae</taxon>
        <taxon>Ephemerocybe</taxon>
    </lineage>
</organism>